<dbReference type="GO" id="GO:0005886">
    <property type="term" value="C:plasma membrane"/>
    <property type="evidence" value="ECO:0007669"/>
    <property type="project" value="UniProtKB-SubCell"/>
</dbReference>
<dbReference type="PANTHER" id="PTHR30250">
    <property type="entry name" value="PST FAMILY PREDICTED COLANIC ACID TRANSPORTER"/>
    <property type="match status" value="1"/>
</dbReference>
<keyword evidence="5 7" id="KW-1133">Transmembrane helix</keyword>
<evidence type="ECO:0000256" key="4">
    <source>
        <dbReference type="ARBA" id="ARBA00022692"/>
    </source>
</evidence>
<feature type="transmembrane region" description="Helical" evidence="7">
    <location>
        <begin position="306"/>
        <end position="327"/>
    </location>
</feature>
<evidence type="ECO:0000256" key="1">
    <source>
        <dbReference type="ARBA" id="ARBA00004651"/>
    </source>
</evidence>
<comment type="similarity">
    <text evidence="2">Belongs to the polysaccharide synthase family.</text>
</comment>
<gene>
    <name evidence="8" type="ORF">GPY61_21925</name>
</gene>
<accession>A0A7X3G447</accession>
<comment type="subcellular location">
    <subcellularLocation>
        <location evidence="1">Cell membrane</location>
        <topology evidence="1">Multi-pass membrane protein</topology>
    </subcellularLocation>
</comment>
<dbReference type="RefSeq" id="WP_160409991.1">
    <property type="nucleotide sequence ID" value="NZ_WSES01000007.1"/>
</dbReference>
<dbReference type="EMBL" id="WSES01000007">
    <property type="protein sequence ID" value="MVW62594.1"/>
    <property type="molecule type" value="Genomic_DNA"/>
</dbReference>
<dbReference type="InterPro" id="IPR050833">
    <property type="entry name" value="Poly_Biosynth_Transport"/>
</dbReference>
<comment type="caution">
    <text evidence="8">The sequence shown here is derived from an EMBL/GenBank/DDBJ whole genome shotgun (WGS) entry which is preliminary data.</text>
</comment>
<dbReference type="PANTHER" id="PTHR30250:SF10">
    <property type="entry name" value="LIPOPOLYSACCHARIDE BIOSYNTHESIS PROTEIN WZXC"/>
    <property type="match status" value="1"/>
</dbReference>
<evidence type="ECO:0000256" key="6">
    <source>
        <dbReference type="ARBA" id="ARBA00023136"/>
    </source>
</evidence>
<keyword evidence="3" id="KW-1003">Cell membrane</keyword>
<evidence type="ECO:0000256" key="5">
    <source>
        <dbReference type="ARBA" id="ARBA00022989"/>
    </source>
</evidence>
<name>A0A7X3G447_9BURK</name>
<evidence type="ECO:0000313" key="9">
    <source>
        <dbReference type="Proteomes" id="UP000443353"/>
    </source>
</evidence>
<dbReference type="Proteomes" id="UP000443353">
    <property type="component" value="Unassembled WGS sequence"/>
</dbReference>
<feature type="transmembrane region" description="Helical" evidence="7">
    <location>
        <begin position="370"/>
        <end position="390"/>
    </location>
</feature>
<feature type="transmembrane region" description="Helical" evidence="7">
    <location>
        <begin position="84"/>
        <end position="107"/>
    </location>
</feature>
<dbReference type="Pfam" id="PF13440">
    <property type="entry name" value="Polysacc_synt_3"/>
    <property type="match status" value="1"/>
</dbReference>
<feature type="transmembrane region" description="Helical" evidence="7">
    <location>
        <begin position="396"/>
        <end position="417"/>
    </location>
</feature>
<feature type="transmembrane region" description="Helical" evidence="7">
    <location>
        <begin position="119"/>
        <end position="139"/>
    </location>
</feature>
<evidence type="ECO:0000313" key="8">
    <source>
        <dbReference type="EMBL" id="MVW62594.1"/>
    </source>
</evidence>
<feature type="transmembrane region" description="Helical" evidence="7">
    <location>
        <begin position="47"/>
        <end position="64"/>
    </location>
</feature>
<organism evidence="8 9">
    <name type="scientific">Massilia cellulosiltytica</name>
    <dbReference type="NCBI Taxonomy" id="2683234"/>
    <lineage>
        <taxon>Bacteria</taxon>
        <taxon>Pseudomonadati</taxon>
        <taxon>Pseudomonadota</taxon>
        <taxon>Betaproteobacteria</taxon>
        <taxon>Burkholderiales</taxon>
        <taxon>Oxalobacteraceae</taxon>
        <taxon>Telluria group</taxon>
        <taxon>Massilia</taxon>
    </lineage>
</organism>
<evidence type="ECO:0000256" key="7">
    <source>
        <dbReference type="SAM" id="Phobius"/>
    </source>
</evidence>
<keyword evidence="6 7" id="KW-0472">Membrane</keyword>
<sequence>MLNSVRVFFQGEFNRNVVTLVTGTGLAQLIPLAVTPILSRLYPPEQFGVLALFVSVVSSLSVLATGRYEFAIMLPRKDVDAANIAALSITISLIVGVSLFAVACLLHKPISTALENESMSAWLYVVPLAVFLNGIYSTLKYWCNRHKLYFLMAHRQVLHSGGTSAVQLGLGLLHAGAGGLVIGSVSGQALAAGMMASMVRRHCPRFWRGVDKRKMLALAKRYRSCPQYLAPAHTLGAVSVQLPTIFINAAFGLAASGYFMLAERAVGMPLSLVSGSIGDVFRQEISEAFLAGRRCREIFISTLKKLVAIATPPFLLLLFFAPSLFALVFGEKWRVAGEYARLMCPMFYLRFISNPLSLVAIIAQKNRFEFVWQVGMLFCLTIVAATHYVIHLDANMYIVGFVIIYSVFDLANLFASYKFACDGDWRKSGSRMP</sequence>
<feature type="transmembrane region" description="Helical" evidence="7">
    <location>
        <begin position="20"/>
        <end position="38"/>
    </location>
</feature>
<evidence type="ECO:0000256" key="3">
    <source>
        <dbReference type="ARBA" id="ARBA00022475"/>
    </source>
</evidence>
<dbReference type="AlphaFoldDB" id="A0A7X3G447"/>
<feature type="transmembrane region" description="Helical" evidence="7">
    <location>
        <begin position="347"/>
        <end position="363"/>
    </location>
</feature>
<proteinExistence type="inferred from homology"/>
<reference evidence="8 9" key="1">
    <citation type="submission" date="2019-12" db="EMBL/GenBank/DDBJ databases">
        <authorList>
            <person name="Li C."/>
            <person name="Zhao J."/>
        </authorList>
    </citation>
    <scope>NUCLEOTIDE SEQUENCE [LARGE SCALE GENOMIC DNA]</scope>
    <source>
        <strain evidence="8 9">NEAU-DD11</strain>
    </source>
</reference>
<evidence type="ECO:0000256" key="2">
    <source>
        <dbReference type="ARBA" id="ARBA00007430"/>
    </source>
</evidence>
<protein>
    <submittedName>
        <fullName evidence="8">Oligosaccharide flippase family protein</fullName>
    </submittedName>
</protein>
<keyword evidence="4 7" id="KW-0812">Transmembrane</keyword>
<keyword evidence="9" id="KW-1185">Reference proteome</keyword>